<protein>
    <submittedName>
        <fullName evidence="3">Uncharacterized protein</fullName>
    </submittedName>
</protein>
<keyword evidence="4" id="KW-1185">Reference proteome</keyword>
<reference evidence="3" key="1">
    <citation type="journal article" date="2020" name="Nat. Commun.">
        <title>Large-scale genome sequencing of mycorrhizal fungi provides insights into the early evolution of symbiotic traits.</title>
        <authorList>
            <person name="Miyauchi S."/>
            <person name="Kiss E."/>
            <person name="Kuo A."/>
            <person name="Drula E."/>
            <person name="Kohler A."/>
            <person name="Sanchez-Garcia M."/>
            <person name="Morin E."/>
            <person name="Andreopoulos B."/>
            <person name="Barry K.W."/>
            <person name="Bonito G."/>
            <person name="Buee M."/>
            <person name="Carver A."/>
            <person name="Chen C."/>
            <person name="Cichocki N."/>
            <person name="Clum A."/>
            <person name="Culley D."/>
            <person name="Crous P.W."/>
            <person name="Fauchery L."/>
            <person name="Girlanda M."/>
            <person name="Hayes R.D."/>
            <person name="Keri Z."/>
            <person name="LaButti K."/>
            <person name="Lipzen A."/>
            <person name="Lombard V."/>
            <person name="Magnuson J."/>
            <person name="Maillard F."/>
            <person name="Murat C."/>
            <person name="Nolan M."/>
            <person name="Ohm R.A."/>
            <person name="Pangilinan J."/>
            <person name="Pereira M.F."/>
            <person name="Perotto S."/>
            <person name="Peter M."/>
            <person name="Pfister S."/>
            <person name="Riley R."/>
            <person name="Sitrit Y."/>
            <person name="Stielow J.B."/>
            <person name="Szollosi G."/>
            <person name="Zifcakova L."/>
            <person name="Stursova M."/>
            <person name="Spatafora J.W."/>
            <person name="Tedersoo L."/>
            <person name="Vaario L.M."/>
            <person name="Yamada A."/>
            <person name="Yan M."/>
            <person name="Wang P."/>
            <person name="Xu J."/>
            <person name="Bruns T."/>
            <person name="Baldrian P."/>
            <person name="Vilgalys R."/>
            <person name="Dunand C."/>
            <person name="Henrissat B."/>
            <person name="Grigoriev I.V."/>
            <person name="Hibbett D."/>
            <person name="Nagy L.G."/>
            <person name="Martin F.M."/>
        </authorList>
    </citation>
    <scope>NUCLEOTIDE SEQUENCE</scope>
    <source>
        <strain evidence="3">UH-Tt-Lm1</strain>
    </source>
</reference>
<dbReference type="Proteomes" id="UP000736335">
    <property type="component" value="Unassembled WGS sequence"/>
</dbReference>
<evidence type="ECO:0000256" key="1">
    <source>
        <dbReference type="SAM" id="MobiDB-lite"/>
    </source>
</evidence>
<keyword evidence="2" id="KW-0812">Transmembrane</keyword>
<proteinExistence type="predicted"/>
<gene>
    <name evidence="3" type="ORF">BJ322DRAFT_1054575</name>
</gene>
<reference evidence="3" key="2">
    <citation type="submission" date="2020-11" db="EMBL/GenBank/DDBJ databases">
        <authorList>
            <consortium name="DOE Joint Genome Institute"/>
            <person name="Kuo A."/>
            <person name="Miyauchi S."/>
            <person name="Kiss E."/>
            <person name="Drula E."/>
            <person name="Kohler A."/>
            <person name="Sanchez-Garcia M."/>
            <person name="Andreopoulos B."/>
            <person name="Barry K.W."/>
            <person name="Bonito G."/>
            <person name="Buee M."/>
            <person name="Carver A."/>
            <person name="Chen C."/>
            <person name="Cichocki N."/>
            <person name="Clum A."/>
            <person name="Culley D."/>
            <person name="Crous P.W."/>
            <person name="Fauchery L."/>
            <person name="Girlanda M."/>
            <person name="Hayes R."/>
            <person name="Keri Z."/>
            <person name="Labutti K."/>
            <person name="Lipzen A."/>
            <person name="Lombard V."/>
            <person name="Magnuson J."/>
            <person name="Maillard F."/>
            <person name="Morin E."/>
            <person name="Murat C."/>
            <person name="Nolan M."/>
            <person name="Ohm R."/>
            <person name="Pangilinan J."/>
            <person name="Pereira M."/>
            <person name="Perotto S."/>
            <person name="Peter M."/>
            <person name="Riley R."/>
            <person name="Sitrit Y."/>
            <person name="Stielow B."/>
            <person name="Szollosi G."/>
            <person name="Zifcakova L."/>
            <person name="Stursova M."/>
            <person name="Spatafora J.W."/>
            <person name="Tedersoo L."/>
            <person name="Vaario L.-M."/>
            <person name="Yamada A."/>
            <person name="Yan M."/>
            <person name="Wang P."/>
            <person name="Xu J."/>
            <person name="Bruns T."/>
            <person name="Baldrian P."/>
            <person name="Vilgalys R."/>
            <person name="Henrissat B."/>
            <person name="Grigoriev I.V."/>
            <person name="Hibbett D."/>
            <person name="Nagy L.G."/>
            <person name="Martin F.M."/>
        </authorList>
    </citation>
    <scope>NUCLEOTIDE SEQUENCE</scope>
    <source>
        <strain evidence="3">UH-Tt-Lm1</strain>
    </source>
</reference>
<sequence length="122" mass="13313">MAPGGARPSPKPQPLTGIPFIFLFTTCALCAIFLLWRKSDALRTVVSHRLQPWSEGGRIRLSEDDGPAATEFLDDDEDEDDQPIVLGGSLPDVESEAHEAWEREEGRNPSPSQTPTSAAGRQ</sequence>
<accession>A0A9P6HI19</accession>
<feature type="compositionally biased region" description="Polar residues" evidence="1">
    <location>
        <begin position="109"/>
        <end position="122"/>
    </location>
</feature>
<keyword evidence="2" id="KW-0472">Membrane</keyword>
<name>A0A9P6HI19_9AGAM</name>
<dbReference type="EMBL" id="WIUZ02000005">
    <property type="protein sequence ID" value="KAF9787294.1"/>
    <property type="molecule type" value="Genomic_DNA"/>
</dbReference>
<organism evidence="3 4">
    <name type="scientific">Thelephora terrestris</name>
    <dbReference type="NCBI Taxonomy" id="56493"/>
    <lineage>
        <taxon>Eukaryota</taxon>
        <taxon>Fungi</taxon>
        <taxon>Dikarya</taxon>
        <taxon>Basidiomycota</taxon>
        <taxon>Agaricomycotina</taxon>
        <taxon>Agaricomycetes</taxon>
        <taxon>Thelephorales</taxon>
        <taxon>Thelephoraceae</taxon>
        <taxon>Thelephora</taxon>
    </lineage>
</organism>
<dbReference type="OrthoDB" id="3198959at2759"/>
<evidence type="ECO:0000313" key="4">
    <source>
        <dbReference type="Proteomes" id="UP000736335"/>
    </source>
</evidence>
<evidence type="ECO:0000256" key="2">
    <source>
        <dbReference type="SAM" id="Phobius"/>
    </source>
</evidence>
<keyword evidence="2" id="KW-1133">Transmembrane helix</keyword>
<comment type="caution">
    <text evidence="3">The sequence shown here is derived from an EMBL/GenBank/DDBJ whole genome shotgun (WGS) entry which is preliminary data.</text>
</comment>
<dbReference type="AlphaFoldDB" id="A0A9P6HI19"/>
<feature type="transmembrane region" description="Helical" evidence="2">
    <location>
        <begin position="17"/>
        <end position="36"/>
    </location>
</feature>
<evidence type="ECO:0000313" key="3">
    <source>
        <dbReference type="EMBL" id="KAF9787294.1"/>
    </source>
</evidence>
<feature type="compositionally biased region" description="Basic and acidic residues" evidence="1">
    <location>
        <begin position="95"/>
        <end position="107"/>
    </location>
</feature>
<feature type="region of interest" description="Disordered" evidence="1">
    <location>
        <begin position="53"/>
        <end position="122"/>
    </location>
</feature>
<feature type="compositionally biased region" description="Acidic residues" evidence="1">
    <location>
        <begin position="72"/>
        <end position="82"/>
    </location>
</feature>